<gene>
    <name evidence="1" type="primary">Cnig_chr_V.g19391</name>
    <name evidence="1" type="ORF">B9Z55_019391</name>
</gene>
<dbReference type="EMBL" id="PDUG01000005">
    <property type="protein sequence ID" value="PIC26994.1"/>
    <property type="molecule type" value="Genomic_DNA"/>
</dbReference>
<keyword evidence="2" id="KW-1185">Reference proteome</keyword>
<comment type="caution">
    <text evidence="1">The sequence shown here is derived from an EMBL/GenBank/DDBJ whole genome shotgun (WGS) entry which is preliminary data.</text>
</comment>
<reference evidence="2" key="1">
    <citation type="submission" date="2017-10" db="EMBL/GenBank/DDBJ databases">
        <title>Rapid genome shrinkage in a self-fertile nematode reveals novel sperm competition proteins.</title>
        <authorList>
            <person name="Yin D."/>
            <person name="Schwarz E.M."/>
            <person name="Thomas C.G."/>
            <person name="Felde R.L."/>
            <person name="Korf I.F."/>
            <person name="Cutter A.D."/>
            <person name="Schartner C.M."/>
            <person name="Ralston E.J."/>
            <person name="Meyer B.J."/>
            <person name="Haag E.S."/>
        </authorList>
    </citation>
    <scope>NUCLEOTIDE SEQUENCE [LARGE SCALE GENOMIC DNA]</scope>
    <source>
        <strain evidence="2">JU1422</strain>
    </source>
</reference>
<evidence type="ECO:0000313" key="2">
    <source>
        <dbReference type="Proteomes" id="UP000230233"/>
    </source>
</evidence>
<accession>A0A2G5TI55</accession>
<dbReference type="Proteomes" id="UP000230233">
    <property type="component" value="Chromosome V"/>
</dbReference>
<organism evidence="1 2">
    <name type="scientific">Caenorhabditis nigoni</name>
    <dbReference type="NCBI Taxonomy" id="1611254"/>
    <lineage>
        <taxon>Eukaryota</taxon>
        <taxon>Metazoa</taxon>
        <taxon>Ecdysozoa</taxon>
        <taxon>Nematoda</taxon>
        <taxon>Chromadorea</taxon>
        <taxon>Rhabditida</taxon>
        <taxon>Rhabditina</taxon>
        <taxon>Rhabditomorpha</taxon>
        <taxon>Rhabditoidea</taxon>
        <taxon>Rhabditidae</taxon>
        <taxon>Peloderinae</taxon>
        <taxon>Caenorhabditis</taxon>
    </lineage>
</organism>
<protein>
    <submittedName>
        <fullName evidence="1">Uncharacterized protein</fullName>
    </submittedName>
</protein>
<proteinExistence type="predicted"/>
<sequence>MPSRNYNTSVNEWGGCVRVRGEGKTDDVGLIKNMCEKRMKWKMEKNLTVDCAKLEDDRRTKTLDCVVFI</sequence>
<evidence type="ECO:0000313" key="1">
    <source>
        <dbReference type="EMBL" id="PIC26994.1"/>
    </source>
</evidence>
<name>A0A2G5TI55_9PELO</name>
<dbReference type="AlphaFoldDB" id="A0A2G5TI55"/>